<dbReference type="CDD" id="cd00038">
    <property type="entry name" value="CAP_ED"/>
    <property type="match status" value="3"/>
</dbReference>
<name>A0A024GIW0_9STRA</name>
<evidence type="ECO:0000313" key="8">
    <source>
        <dbReference type="Proteomes" id="UP000053237"/>
    </source>
</evidence>
<evidence type="ECO:0000256" key="1">
    <source>
        <dbReference type="ARBA" id="ARBA00022670"/>
    </source>
</evidence>
<feature type="compositionally biased region" description="Low complexity" evidence="4">
    <location>
        <begin position="571"/>
        <end position="584"/>
    </location>
</feature>
<dbReference type="Pfam" id="PF22936">
    <property type="entry name" value="Pol_BBD"/>
    <property type="match status" value="1"/>
</dbReference>
<dbReference type="GO" id="GO:0008233">
    <property type="term" value="F:peptidase activity"/>
    <property type="evidence" value="ECO:0007669"/>
    <property type="project" value="UniProtKB-KW"/>
</dbReference>
<evidence type="ECO:0000256" key="4">
    <source>
        <dbReference type="SAM" id="MobiDB-lite"/>
    </source>
</evidence>
<dbReference type="CDD" id="cd09272">
    <property type="entry name" value="RNase_HI_RT_Ty1"/>
    <property type="match status" value="1"/>
</dbReference>
<proteinExistence type="predicted"/>
<dbReference type="STRING" id="65357.A0A024GIW0"/>
<accession>A0A024GIW0</accession>
<evidence type="ECO:0000256" key="3">
    <source>
        <dbReference type="ARBA" id="ARBA00022801"/>
    </source>
</evidence>
<dbReference type="InterPro" id="IPR054722">
    <property type="entry name" value="PolX-like_BBD"/>
</dbReference>
<dbReference type="Gene3D" id="2.60.120.10">
    <property type="entry name" value="Jelly Rolls"/>
    <property type="match status" value="3"/>
</dbReference>
<sequence length="1876" mass="209683">MLGSIPENWNSMKPGLIKFESQLHSKMPSTEESCRQALDNAPSLRTPLEVQGFQAWMLTSGFKETKELRSFSQEELEKLCSFVTLAQYPIHHTLYRQGDAIDALYFAFFGNCTAPSETDYSVRGGRCDQASRNKTAIVKTLCELVEVPRDAYLELIASQKKFSLMEVSTKQKKQDVNLLGPSYYHINILAIPRELRDKSSVNTLTSYLQTLRFFRELCDVVDVLRVDSGCTVFAEGDRGDLFYVIHNGSADILVNAKDIRSHFGELALITGNGIQSATVITRENCVFLTISEKDYTAILRRMQNEEWRGRADVLQRIRRLQTEAWTPEVLREISYVSLDKRLRVGTVLFRQAELAQHIYFIVRGEMTIEKEITDPFTFEKRVMTAIWLYRKYHIIGEDAYPAPNATGTHFNMPTYRQFTATASTPVQIFVLSKEDIYHRLPRVVMSPNDSSNDTAQSPPITGHERTVTPPAEVVDPPTHERGADVNERILKILMGLEGRMERMEASQLQMDENERLRGEIESGLFSSLLGRNMGNAGPMHLDALGPPAQAAHVEPLAPQYVAPEPRQGFSEQQAPRQEQQEACPAYSLPDARQRKLAIRKFDGSELYHGLGSGFLDWDRTFLRQVTMAQHACGFAWSGEVKADLLGHYLSGTAERYYNKQLELWWTQLPTLDHVMERLLQTYKTTITASQSMQLFTARKDPKRSWPEHYLYLVAVSDACGGADQQVLDNIVHYASTELSTVLVAKYDNSRVDYLRQAEQLAHFAQSVELESRKGRALGRDVVALVDEVDHIEADCRSKTRKNHGGRRGRGGGEDLSTDLIYEVEDANDTKDTWILDSGSSRHLVKDESMLLDSQDCNYQCNMADGETLSLSRVGSVRLCVLAGGKERTVKLTDVYLATELERNIVSYGKLELKGPGLVYDGTTRALDNRSNGEVAFDLTMENNVLYDKTVETSHLKRMPSDVLMAILVDEGTAELSSEVQRGTLMDFHQRLGHLSLNTVERMTKDPASGIKITDRRRLTCLSCAEGKQTKNPQSQKDTGVNAPIDRIGAVICSDLKGPMTPKDRHGNRYLVNFVDHKSNYCRVFLAPTKDRAAKKFEHFLVSFEKRFNCRIHVLRTEGGGEYQNVDLFCKRTGVARQVSEARNQASNGKAERMHRTVLNMARSMIFASRLPLTFWGDAVEYAAYILNRSPTSANLRRASQLQVLTKVAPDLRNIVVFGSSCTVYRDSRKNSLAQRAQVGIIVGRSDETKGYRVFLQKNNVVVVTQHVKNIATLSDEQNEQLKRALEYEDQAALAVSRSTESVAPSTASIEVSSKPKKKGKLTVRSGRSKKKSWTRSSHGTRGASKRAQEVAAQEEPASNTSVVNHVYESDPKNYSEAMRSPKREDWKKAMCEELEALESNNVWRLIKRPSSSNALHTKWVYKTKTTADGDVERLKARLVACGNEQVFGVDYVLTFAAVMDMSTVKIILALAATWGDVAKHGDIPNAYVKADKESDLEILLQVPRGMDVCSDIVKSLGATSVSELALQLRKSLYGLKQAGRLWSQLLHARLIDAGLQQCVSDMGLYWKKDGRDLVIVGVYVDDLLATGTDAAAVDRFFTSLGSLSIKDLGAVIKFLGMRVEIDNDGGYIIDQENAINDILKEHGLEDANSTRTPIGADCYEIPATDSALLIDADGGAPSIQSFQSLATRQTHQPRVHDYKFAKRITGYLNGTCSFKLRMTPATSTRKTVNLESYSDADLDADKLDRKSLTGGVILLNGIAVSWTAKKQGGVSLSTMEAEFVAASEQTRELLGIREMLGEIGMPPGLPMMLYIDNQDAIKQLDGEASSLKAKHIDVRLKFVRDYSTQYVRTETQIADLMTKALDVVKLASLCKLMSLG</sequence>
<dbReference type="InterPro" id="IPR000595">
    <property type="entry name" value="cNMP-bd_dom"/>
</dbReference>
<dbReference type="GO" id="GO:0015074">
    <property type="term" value="P:DNA integration"/>
    <property type="evidence" value="ECO:0007669"/>
    <property type="project" value="InterPro"/>
</dbReference>
<reference evidence="7 8" key="1">
    <citation type="submission" date="2012-05" db="EMBL/GenBank/DDBJ databases">
        <title>Recombination and specialization in a pathogen metapopulation.</title>
        <authorList>
            <person name="Gardiner A."/>
            <person name="Kemen E."/>
            <person name="Schultz-Larsen T."/>
            <person name="MacLean D."/>
            <person name="Van Oosterhout C."/>
            <person name="Jones J.D.G."/>
        </authorList>
    </citation>
    <scope>NUCLEOTIDE SEQUENCE [LARGE SCALE GENOMIC DNA]</scope>
    <source>
        <strain evidence="7 8">Ac Nc2</strain>
    </source>
</reference>
<dbReference type="Pfam" id="PF00027">
    <property type="entry name" value="cNMP_binding"/>
    <property type="match status" value="1"/>
</dbReference>
<evidence type="ECO:0000256" key="2">
    <source>
        <dbReference type="ARBA" id="ARBA00022723"/>
    </source>
</evidence>
<gene>
    <name evidence="7" type="ORF">BN9_077830</name>
</gene>
<keyword evidence="8" id="KW-1185">Reference proteome</keyword>
<dbReference type="SMART" id="SM00100">
    <property type="entry name" value="cNMP"/>
    <property type="match status" value="2"/>
</dbReference>
<dbReference type="GO" id="GO:0006508">
    <property type="term" value="P:proteolysis"/>
    <property type="evidence" value="ECO:0007669"/>
    <property type="project" value="UniProtKB-KW"/>
</dbReference>
<dbReference type="InterPro" id="IPR039537">
    <property type="entry name" value="Retrotran_Ty1/copia-like"/>
</dbReference>
<feature type="domain" description="Integrase catalytic" evidence="6">
    <location>
        <begin position="1039"/>
        <end position="1208"/>
    </location>
</feature>
<feature type="region of interest" description="Disordered" evidence="4">
    <location>
        <begin position="1304"/>
        <end position="1382"/>
    </location>
</feature>
<evidence type="ECO:0000313" key="7">
    <source>
        <dbReference type="EMBL" id="CCI46828.1"/>
    </source>
</evidence>
<feature type="compositionally biased region" description="Basic and acidic residues" evidence="4">
    <location>
        <begin position="1367"/>
        <end position="1382"/>
    </location>
</feature>
<keyword evidence="2" id="KW-0479">Metal-binding</keyword>
<protein>
    <recommendedName>
        <fullName evidence="9">Integrase catalytic domain-containing protein</fullName>
    </recommendedName>
</protein>
<dbReference type="OrthoDB" id="119270at2759"/>
<feature type="region of interest" description="Disordered" evidence="4">
    <location>
        <begin position="444"/>
        <end position="480"/>
    </location>
</feature>
<feature type="domain" description="Cyclic nucleotide-binding" evidence="5">
    <location>
        <begin position="216"/>
        <end position="316"/>
    </location>
</feature>
<dbReference type="InterPro" id="IPR013103">
    <property type="entry name" value="RVT_2"/>
</dbReference>
<dbReference type="InterPro" id="IPR012337">
    <property type="entry name" value="RNaseH-like_sf"/>
</dbReference>
<feature type="compositionally biased region" description="Polar residues" evidence="4">
    <location>
        <begin position="447"/>
        <end position="459"/>
    </location>
</feature>
<dbReference type="Gene3D" id="3.30.420.10">
    <property type="entry name" value="Ribonuclease H-like superfamily/Ribonuclease H"/>
    <property type="match status" value="1"/>
</dbReference>
<dbReference type="Pfam" id="PF07727">
    <property type="entry name" value="RVT_2"/>
    <property type="match status" value="1"/>
</dbReference>
<dbReference type="SUPFAM" id="SSF53098">
    <property type="entry name" value="Ribonuclease H-like"/>
    <property type="match status" value="1"/>
</dbReference>
<evidence type="ECO:0000259" key="6">
    <source>
        <dbReference type="PROSITE" id="PS50994"/>
    </source>
</evidence>
<dbReference type="PROSITE" id="PS50042">
    <property type="entry name" value="CNMP_BINDING_3"/>
    <property type="match status" value="3"/>
</dbReference>
<dbReference type="InterPro" id="IPR057670">
    <property type="entry name" value="SH3_retrovirus"/>
</dbReference>
<dbReference type="InParanoid" id="A0A024GIW0"/>
<comment type="caution">
    <text evidence="7">The sequence shown here is derived from an EMBL/GenBank/DDBJ whole genome shotgun (WGS) entry which is preliminary data.</text>
</comment>
<dbReference type="InterPro" id="IPR018490">
    <property type="entry name" value="cNMP-bd_dom_sf"/>
</dbReference>
<feature type="domain" description="Cyclic nucleotide-binding" evidence="5">
    <location>
        <begin position="67"/>
        <end position="110"/>
    </location>
</feature>
<dbReference type="GO" id="GO:0046872">
    <property type="term" value="F:metal ion binding"/>
    <property type="evidence" value="ECO:0007669"/>
    <property type="project" value="UniProtKB-KW"/>
</dbReference>
<dbReference type="GO" id="GO:0003676">
    <property type="term" value="F:nucleic acid binding"/>
    <property type="evidence" value="ECO:0007669"/>
    <property type="project" value="InterPro"/>
</dbReference>
<feature type="region of interest" description="Disordered" evidence="4">
    <location>
        <begin position="565"/>
        <end position="584"/>
    </location>
</feature>
<dbReference type="Pfam" id="PF25597">
    <property type="entry name" value="SH3_retrovirus"/>
    <property type="match status" value="1"/>
</dbReference>
<dbReference type="PROSITE" id="PS50994">
    <property type="entry name" value="INTEGRASE"/>
    <property type="match status" value="1"/>
</dbReference>
<keyword evidence="3" id="KW-0378">Hydrolase</keyword>
<feature type="compositionally biased region" description="Basic residues" evidence="4">
    <location>
        <begin position="1314"/>
        <end position="1333"/>
    </location>
</feature>
<keyword evidence="1" id="KW-0645">Protease</keyword>
<dbReference type="PANTHER" id="PTHR42648:SF28">
    <property type="entry name" value="TRANSPOSON-ENCODED PROTEIN WITH RIBONUCLEASE H-LIKE AND RETROVIRUS ZINC FINGER-LIKE DOMAINS"/>
    <property type="match status" value="1"/>
</dbReference>
<dbReference type="PRINTS" id="PR00103">
    <property type="entry name" value="CAMPKINASE"/>
</dbReference>
<dbReference type="InterPro" id="IPR014710">
    <property type="entry name" value="RmlC-like_jellyroll"/>
</dbReference>
<organism evidence="7 8">
    <name type="scientific">Albugo candida</name>
    <dbReference type="NCBI Taxonomy" id="65357"/>
    <lineage>
        <taxon>Eukaryota</taxon>
        <taxon>Sar</taxon>
        <taxon>Stramenopiles</taxon>
        <taxon>Oomycota</taxon>
        <taxon>Peronosporomycetes</taxon>
        <taxon>Albuginales</taxon>
        <taxon>Albuginaceae</taxon>
        <taxon>Albugo</taxon>
    </lineage>
</organism>
<dbReference type="SUPFAM" id="SSF51206">
    <property type="entry name" value="cAMP-binding domain-like"/>
    <property type="match status" value="3"/>
</dbReference>
<dbReference type="InterPro" id="IPR001584">
    <property type="entry name" value="Integrase_cat-core"/>
</dbReference>
<dbReference type="Proteomes" id="UP000053237">
    <property type="component" value="Unassembled WGS sequence"/>
</dbReference>
<evidence type="ECO:0000259" key="5">
    <source>
        <dbReference type="PROSITE" id="PS50042"/>
    </source>
</evidence>
<dbReference type="EMBL" id="CAIX01000142">
    <property type="protein sequence ID" value="CCI46828.1"/>
    <property type="molecule type" value="Genomic_DNA"/>
</dbReference>
<evidence type="ECO:0008006" key="9">
    <source>
        <dbReference type="Google" id="ProtNLM"/>
    </source>
</evidence>
<feature type="domain" description="Cyclic nucleotide-binding" evidence="5">
    <location>
        <begin position="328"/>
        <end position="434"/>
    </location>
</feature>
<dbReference type="InterPro" id="IPR036397">
    <property type="entry name" value="RNaseH_sf"/>
</dbReference>
<dbReference type="PANTHER" id="PTHR42648">
    <property type="entry name" value="TRANSPOSASE, PUTATIVE-RELATED"/>
    <property type="match status" value="1"/>
</dbReference>